<protein>
    <submittedName>
        <fullName evidence="2">Uncharacterized protein</fullName>
    </submittedName>
</protein>
<gene>
    <name evidence="2" type="ORF">Rsub_02299</name>
</gene>
<name>A0A2V0NPM5_9CHLO</name>
<evidence type="ECO:0000313" key="2">
    <source>
        <dbReference type="EMBL" id="GBF89581.1"/>
    </source>
</evidence>
<dbReference type="AlphaFoldDB" id="A0A2V0NPM5"/>
<keyword evidence="3" id="KW-1185">Reference proteome</keyword>
<dbReference type="OrthoDB" id="8831087at2759"/>
<accession>A0A2V0NPM5</accession>
<dbReference type="EMBL" id="BDRX01000011">
    <property type="protein sequence ID" value="GBF89581.1"/>
    <property type="molecule type" value="Genomic_DNA"/>
</dbReference>
<dbReference type="InParanoid" id="A0A2V0NPM5"/>
<feature type="signal peptide" evidence="1">
    <location>
        <begin position="1"/>
        <end position="26"/>
    </location>
</feature>
<comment type="caution">
    <text evidence="2">The sequence shown here is derived from an EMBL/GenBank/DDBJ whole genome shotgun (WGS) entry which is preliminary data.</text>
</comment>
<sequence>MAIMRRVWLPWAAAVLLLGAAPGALGQTCSSTSTCPANTCCNTLAASPFSCVAGPFVNGVQVCNCKGLEAKGLKCPADKPYCCGSSGLCVADVAQCSCVTSTGCPTGSCCSKAKAGWSSSSSIGTCSLAPFSADGKYCHKTAAAWTAGSSGKCSADPGATGGTGAYCDCTLSLNGLPCGSCCYDNKCGASTEACPCRSSSDCRDGAGAQSGCCSKTADKWQAASDGRCSKQMTGGPLADSFCDCFESFLVVNMTCPPSSKPGPVSTCCQVPGIFQMKCGDICDCDLASTGVCMTEPLDTAGNQVCSDCNTFSGVSCPASKAICCPDGSCAASPAQCATKQCSASLFATVGGVSKQVCSNCGREGMACPTGTSYCCKNGKCAAKLEDCNCRYASDCQYGSCCARAAGTNVGKCNTRMYNGTVQVCPNCARAGDNGVNCYGVDGYCPFGQCCGDDSFCRTTIFAGTRQSCADCNTANGLACPAATPVCCARGQCVAKLADCTSITATGKVFKYQAHHLTYLDSVANATAALDQSLLNGQPTRPSPDQFYDFRPFVEQGWMYQGSEVYCSSRWDPATNSYLRGLDYKTAPGTLAWASDLAAQLWFAECSAMPKCKADMAADSVTLARLKIWTKRAADKMLSYLQLAPAGRNVLCPPRAYFGFFYQTFVRPNTMNSAFYNIPNWAGALNPSYIKIKNAAGADDLINALELIKRAEDLRGVVPEPLLAMEGLIELLIGHDHTLLPTVPNPILPTSASAAAPASADGAAPTDAGAALASAEFAATQSAAAAVAMDAGPVAPASYAENGFVAGVANPESLKSVVPPKPSGCAEGDLLCVAKSLGLLGAQAAGAAPEGAVSQLSADGAQIMAGERDCLNELRRQQTNIEAAKDFVTYRPAGVWVDPVPAKRAVAIDRPLFEMQFDKGVAVYTFACATVPDFTAKACSAQQSTLQDFMDTYKAVLATFASFTCDPAATSYRHINALADGQLFPVIEPGMSTGAQCTKFTYDFNVDRGIYIINYLFDRYGKAVTCCASDCDSRPECIVLTYLWNEFHVPECRGDSAAASVNKMPTGLALPPTSGATCGCGDGKGYYGWGVYSG</sequence>
<proteinExistence type="predicted"/>
<dbReference type="Proteomes" id="UP000247498">
    <property type="component" value="Unassembled WGS sequence"/>
</dbReference>
<keyword evidence="1" id="KW-0732">Signal</keyword>
<reference evidence="2 3" key="1">
    <citation type="journal article" date="2018" name="Sci. Rep.">
        <title>Raphidocelis subcapitata (=Pseudokirchneriella subcapitata) provides an insight into genome evolution and environmental adaptations in the Sphaeropleales.</title>
        <authorList>
            <person name="Suzuki S."/>
            <person name="Yamaguchi H."/>
            <person name="Nakajima N."/>
            <person name="Kawachi M."/>
        </authorList>
    </citation>
    <scope>NUCLEOTIDE SEQUENCE [LARGE SCALE GENOMIC DNA]</scope>
    <source>
        <strain evidence="2 3">NIES-35</strain>
    </source>
</reference>
<evidence type="ECO:0000313" key="3">
    <source>
        <dbReference type="Proteomes" id="UP000247498"/>
    </source>
</evidence>
<feature type="chain" id="PRO_5016138934" evidence="1">
    <location>
        <begin position="27"/>
        <end position="1093"/>
    </location>
</feature>
<evidence type="ECO:0000256" key="1">
    <source>
        <dbReference type="SAM" id="SignalP"/>
    </source>
</evidence>
<organism evidence="2 3">
    <name type="scientific">Raphidocelis subcapitata</name>
    <dbReference type="NCBI Taxonomy" id="307507"/>
    <lineage>
        <taxon>Eukaryota</taxon>
        <taxon>Viridiplantae</taxon>
        <taxon>Chlorophyta</taxon>
        <taxon>core chlorophytes</taxon>
        <taxon>Chlorophyceae</taxon>
        <taxon>CS clade</taxon>
        <taxon>Sphaeropleales</taxon>
        <taxon>Selenastraceae</taxon>
        <taxon>Raphidocelis</taxon>
    </lineage>
</organism>